<dbReference type="AlphaFoldDB" id="A0A9W9TAA1"/>
<sequence>MHKCYAGDRIIARARRLEAVADVELGFAIEVHGSKWAGSAEWVTASVTARPSVEGIVLCYCIPMQEKDGDGRMPIGIVEDSLFGYQE</sequence>
<dbReference type="Proteomes" id="UP001150904">
    <property type="component" value="Unassembled WGS sequence"/>
</dbReference>
<keyword evidence="2" id="KW-1185">Reference proteome</keyword>
<proteinExistence type="predicted"/>
<evidence type="ECO:0000313" key="2">
    <source>
        <dbReference type="Proteomes" id="UP001150904"/>
    </source>
</evidence>
<reference evidence="1" key="2">
    <citation type="journal article" date="2023" name="IMA Fungus">
        <title>Comparative genomic study of the Penicillium genus elucidates a diverse pangenome and 15 lateral gene transfer events.</title>
        <authorList>
            <person name="Petersen C."/>
            <person name="Sorensen T."/>
            <person name="Nielsen M.R."/>
            <person name="Sondergaard T.E."/>
            <person name="Sorensen J.L."/>
            <person name="Fitzpatrick D.A."/>
            <person name="Frisvad J.C."/>
            <person name="Nielsen K.L."/>
        </authorList>
    </citation>
    <scope>NUCLEOTIDE SEQUENCE</scope>
    <source>
        <strain evidence="1">IBT 15544</strain>
    </source>
</reference>
<organism evidence="1 2">
    <name type="scientific">Penicillium cinerascens</name>
    <dbReference type="NCBI Taxonomy" id="70096"/>
    <lineage>
        <taxon>Eukaryota</taxon>
        <taxon>Fungi</taxon>
        <taxon>Dikarya</taxon>
        <taxon>Ascomycota</taxon>
        <taxon>Pezizomycotina</taxon>
        <taxon>Eurotiomycetes</taxon>
        <taxon>Eurotiomycetidae</taxon>
        <taxon>Eurotiales</taxon>
        <taxon>Aspergillaceae</taxon>
        <taxon>Penicillium</taxon>
    </lineage>
</organism>
<accession>A0A9W9TAA1</accession>
<reference evidence="1" key="1">
    <citation type="submission" date="2022-12" db="EMBL/GenBank/DDBJ databases">
        <authorList>
            <person name="Petersen C."/>
        </authorList>
    </citation>
    <scope>NUCLEOTIDE SEQUENCE</scope>
    <source>
        <strain evidence="1">IBT 15544</strain>
    </source>
</reference>
<protein>
    <submittedName>
        <fullName evidence="1">Uncharacterized protein</fullName>
    </submittedName>
</protein>
<dbReference type="EMBL" id="JAPQKR010000005">
    <property type="protein sequence ID" value="KAJ5215372.1"/>
    <property type="molecule type" value="Genomic_DNA"/>
</dbReference>
<gene>
    <name evidence="1" type="ORF">N7498_001779</name>
</gene>
<comment type="caution">
    <text evidence="1">The sequence shown here is derived from an EMBL/GenBank/DDBJ whole genome shotgun (WGS) entry which is preliminary data.</text>
</comment>
<dbReference type="GeneID" id="83176142"/>
<name>A0A9W9TAA1_9EURO</name>
<evidence type="ECO:0000313" key="1">
    <source>
        <dbReference type="EMBL" id="KAJ5215372.1"/>
    </source>
</evidence>
<dbReference type="RefSeq" id="XP_058311185.1">
    <property type="nucleotide sequence ID" value="XM_058448841.1"/>
</dbReference>